<dbReference type="EMBL" id="MGJT01000033">
    <property type="protein sequence ID" value="OGN11338.1"/>
    <property type="molecule type" value="Genomic_DNA"/>
</dbReference>
<dbReference type="InterPro" id="IPR031304">
    <property type="entry name" value="SLT_2"/>
</dbReference>
<dbReference type="Proteomes" id="UP000178197">
    <property type="component" value="Unassembled WGS sequence"/>
</dbReference>
<evidence type="ECO:0000259" key="2">
    <source>
        <dbReference type="Pfam" id="PF13406"/>
    </source>
</evidence>
<gene>
    <name evidence="3" type="ORF">A3C71_02020</name>
</gene>
<reference evidence="3 4" key="1">
    <citation type="journal article" date="2016" name="Nat. Commun.">
        <title>Thousands of microbial genomes shed light on interconnected biogeochemical processes in an aquifer system.</title>
        <authorList>
            <person name="Anantharaman K."/>
            <person name="Brown C.T."/>
            <person name="Hug L.A."/>
            <person name="Sharon I."/>
            <person name="Castelle C.J."/>
            <person name="Probst A.J."/>
            <person name="Thomas B.C."/>
            <person name="Singh A."/>
            <person name="Wilkins M.J."/>
            <person name="Karaoz U."/>
            <person name="Brodie E.L."/>
            <person name="Williams K.H."/>
            <person name="Hubbard S.S."/>
            <person name="Banfield J.F."/>
        </authorList>
    </citation>
    <scope>NUCLEOTIDE SEQUENCE [LARGE SCALE GENOMIC DNA]</scope>
</reference>
<accession>A0A1F8FFL8</accession>
<dbReference type="InterPro" id="IPR023346">
    <property type="entry name" value="Lysozyme-like_dom_sf"/>
</dbReference>
<keyword evidence="1" id="KW-0175">Coiled coil</keyword>
<sequence length="437" mass="48580">MRRFILLLFFFVPLLASGITTEEFIRSKNEQIEALARQIEEYQNQIEERQKQGRTLSGELDILNKRIAQIQAEIRSLSLAVEKANGEIGQTVAQIGEAESKMIKHRQALGSALRILDQAEQENLIEIILKNENLSAFFGNLTQIKNTQENLRAEIGSIRELKNDLEDKEETLRSQKKELESLKNIQQIGKRSAEQVKTEKNNLLKATKGEESRFQELVKKSKTDIEKIRAQIYYLQQNGISAEDAVKFAQLAAAGAGIRPAFLLGILEIESKLGQNVGTGSWEKDMYQCYLSLSKIAKTASRKEYYLNRAESEKNAFFAIIGKLGLDPSTVKVSREPSYGCGGALGPAQFIPTTWLGYETEVARLTGHNPPNPWNVEDAFTASAIKLARAGATLKTRAGESAAARAYISGNAKCTTSTCNSYANAVLRKADEIEQNL</sequence>
<dbReference type="Pfam" id="PF13406">
    <property type="entry name" value="SLT_2"/>
    <property type="match status" value="1"/>
</dbReference>
<evidence type="ECO:0000313" key="3">
    <source>
        <dbReference type="EMBL" id="OGN11338.1"/>
    </source>
</evidence>
<protein>
    <recommendedName>
        <fullName evidence="2">Transglycosylase SLT domain-containing protein</fullName>
    </recommendedName>
</protein>
<name>A0A1F8FFL8_9BACT</name>
<dbReference type="AlphaFoldDB" id="A0A1F8FFL8"/>
<proteinExistence type="predicted"/>
<evidence type="ECO:0000256" key="1">
    <source>
        <dbReference type="SAM" id="Coils"/>
    </source>
</evidence>
<organism evidence="3 4">
    <name type="scientific">Candidatus Yanofskybacteria bacterium RIFCSPHIGHO2_02_FULL_43_15c</name>
    <dbReference type="NCBI Taxonomy" id="1802679"/>
    <lineage>
        <taxon>Bacteria</taxon>
        <taxon>Candidatus Yanofskyibacteriota</taxon>
    </lineage>
</organism>
<feature type="coiled-coil region" evidence="1">
    <location>
        <begin position="25"/>
        <end position="87"/>
    </location>
</feature>
<evidence type="ECO:0000313" key="4">
    <source>
        <dbReference type="Proteomes" id="UP000178197"/>
    </source>
</evidence>
<feature type="coiled-coil region" evidence="1">
    <location>
        <begin position="144"/>
        <end position="185"/>
    </location>
</feature>
<dbReference type="SUPFAM" id="SSF53955">
    <property type="entry name" value="Lysozyme-like"/>
    <property type="match status" value="1"/>
</dbReference>
<dbReference type="Gene3D" id="6.10.250.3150">
    <property type="match status" value="1"/>
</dbReference>
<comment type="caution">
    <text evidence="3">The sequence shown here is derived from an EMBL/GenBank/DDBJ whole genome shotgun (WGS) entry which is preliminary data.</text>
</comment>
<feature type="domain" description="Transglycosylase SLT" evidence="2">
    <location>
        <begin position="251"/>
        <end position="406"/>
    </location>
</feature>